<dbReference type="EMBL" id="KV454408">
    <property type="protein sequence ID" value="ODQ66620.1"/>
    <property type="molecule type" value="Genomic_DNA"/>
</dbReference>
<evidence type="ECO:0000313" key="1">
    <source>
        <dbReference type="EMBL" id="ODQ66620.1"/>
    </source>
</evidence>
<reference evidence="1 2" key="1">
    <citation type="journal article" date="2016" name="Proc. Natl. Acad. Sci. U.S.A.">
        <title>Comparative genomics of biotechnologically important yeasts.</title>
        <authorList>
            <person name="Riley R."/>
            <person name="Haridas S."/>
            <person name="Wolfe K.H."/>
            <person name="Lopes M.R."/>
            <person name="Hittinger C.T."/>
            <person name="Goeker M."/>
            <person name="Salamov A.A."/>
            <person name="Wisecaver J.H."/>
            <person name="Long T.M."/>
            <person name="Calvey C.H."/>
            <person name="Aerts A.L."/>
            <person name="Barry K.W."/>
            <person name="Choi C."/>
            <person name="Clum A."/>
            <person name="Coughlan A.Y."/>
            <person name="Deshpande S."/>
            <person name="Douglass A.P."/>
            <person name="Hanson S.J."/>
            <person name="Klenk H.-P."/>
            <person name="LaButti K.M."/>
            <person name="Lapidus A."/>
            <person name="Lindquist E.A."/>
            <person name="Lipzen A.M."/>
            <person name="Meier-Kolthoff J.P."/>
            <person name="Ohm R.A."/>
            <person name="Otillar R.P."/>
            <person name="Pangilinan J.L."/>
            <person name="Peng Y."/>
            <person name="Rokas A."/>
            <person name="Rosa C.A."/>
            <person name="Scheuner C."/>
            <person name="Sibirny A.A."/>
            <person name="Slot J.C."/>
            <person name="Stielow J.B."/>
            <person name="Sun H."/>
            <person name="Kurtzman C.P."/>
            <person name="Blackwell M."/>
            <person name="Grigoriev I.V."/>
            <person name="Jeffries T.W."/>
        </authorList>
    </citation>
    <scope>NUCLEOTIDE SEQUENCE [LARGE SCALE GENOMIC DNA]</scope>
    <source>
        <strain evidence="1 2">DSM 6958</strain>
    </source>
</reference>
<dbReference type="PANTHER" id="PTHR24030:SF0">
    <property type="entry name" value="PROTEIN CMSS1"/>
    <property type="match status" value="1"/>
</dbReference>
<feature type="non-terminal residue" evidence="1">
    <location>
        <position position="287"/>
    </location>
</feature>
<sequence length="287" mass="32617">ADTLDDGLDYAVDFESDNDDTNQVLSDEDDIAFDNENEGSEDGRIVVSKISKRKNKSENNKFAMKKKQKLDQIVEQKVQLAKMDNSLIADFIASKIKAKNENLSTIELDELYINQNRIKATTDWGKGRDEANFMTYLRYYFKSIIPKEPKTNKKESVKEEKKPVRLPENHDKNKKFVVVLCQSAIRVCDLHRATKKIPGGSLKLINKNKLEADEKLIKTTPSVLAISTPGRIIKLIDNNVITLEQISDIVLDSSFLDSKKHNVWDLSETIPTLKRLLSAEGSRAQVY</sequence>
<evidence type="ECO:0000313" key="2">
    <source>
        <dbReference type="Proteomes" id="UP000095009"/>
    </source>
</evidence>
<dbReference type="Proteomes" id="UP000095009">
    <property type="component" value="Unassembled WGS sequence"/>
</dbReference>
<dbReference type="Pfam" id="PF14617">
    <property type="entry name" value="CMS1"/>
    <property type="match status" value="1"/>
</dbReference>
<dbReference type="AlphaFoldDB" id="A0A1E3PMU7"/>
<keyword evidence="2" id="KW-1185">Reference proteome</keyword>
<dbReference type="InterPro" id="IPR032704">
    <property type="entry name" value="Cms1"/>
</dbReference>
<dbReference type="STRING" id="857566.A0A1E3PMU7"/>
<dbReference type="PANTHER" id="PTHR24030">
    <property type="entry name" value="PROTEIN CMSS1"/>
    <property type="match status" value="1"/>
</dbReference>
<dbReference type="OrthoDB" id="1929311at2759"/>
<name>A0A1E3PMU7_9ASCO</name>
<dbReference type="GO" id="GO:0030686">
    <property type="term" value="C:90S preribosome"/>
    <property type="evidence" value="ECO:0007669"/>
    <property type="project" value="TreeGrafter"/>
</dbReference>
<accession>A0A1E3PMU7</accession>
<protein>
    <submittedName>
        <fullName evidence="1">Uncharacterized protein</fullName>
    </submittedName>
</protein>
<gene>
    <name evidence="1" type="ORF">NADFUDRAFT_7930</name>
</gene>
<organism evidence="1 2">
    <name type="scientific">Nadsonia fulvescens var. elongata DSM 6958</name>
    <dbReference type="NCBI Taxonomy" id="857566"/>
    <lineage>
        <taxon>Eukaryota</taxon>
        <taxon>Fungi</taxon>
        <taxon>Dikarya</taxon>
        <taxon>Ascomycota</taxon>
        <taxon>Saccharomycotina</taxon>
        <taxon>Dipodascomycetes</taxon>
        <taxon>Dipodascales</taxon>
        <taxon>Dipodascales incertae sedis</taxon>
        <taxon>Nadsonia</taxon>
    </lineage>
</organism>
<feature type="non-terminal residue" evidence="1">
    <location>
        <position position="1"/>
    </location>
</feature>
<dbReference type="GO" id="GO:0005634">
    <property type="term" value="C:nucleus"/>
    <property type="evidence" value="ECO:0007669"/>
    <property type="project" value="TreeGrafter"/>
</dbReference>
<proteinExistence type="predicted"/>